<evidence type="ECO:0000313" key="3">
    <source>
        <dbReference type="Proteomes" id="UP001244341"/>
    </source>
</evidence>
<evidence type="ECO:0008006" key="4">
    <source>
        <dbReference type="Google" id="ProtNLM"/>
    </source>
</evidence>
<dbReference type="EMBL" id="CP126212">
    <property type="protein sequence ID" value="WIA14122.1"/>
    <property type="molecule type" value="Genomic_DNA"/>
</dbReference>
<proteinExistence type="predicted"/>
<feature type="chain" id="PRO_5047470585" description="Cadherin domain-containing protein" evidence="1">
    <location>
        <begin position="43"/>
        <end position="580"/>
    </location>
</feature>
<protein>
    <recommendedName>
        <fullName evidence="4">Cadherin domain-containing protein</fullName>
    </recommendedName>
</protein>
<dbReference type="Proteomes" id="UP001244341">
    <property type="component" value="Chromosome 5b"/>
</dbReference>
<gene>
    <name evidence="2" type="ORF">OEZ85_002666</name>
</gene>
<organism evidence="2 3">
    <name type="scientific">Tetradesmus obliquus</name>
    <name type="common">Green alga</name>
    <name type="synonym">Acutodesmus obliquus</name>
    <dbReference type="NCBI Taxonomy" id="3088"/>
    <lineage>
        <taxon>Eukaryota</taxon>
        <taxon>Viridiplantae</taxon>
        <taxon>Chlorophyta</taxon>
        <taxon>core chlorophytes</taxon>
        <taxon>Chlorophyceae</taxon>
        <taxon>CS clade</taxon>
        <taxon>Sphaeropleales</taxon>
        <taxon>Scenedesmaceae</taxon>
        <taxon>Tetradesmus</taxon>
    </lineage>
</organism>
<evidence type="ECO:0000313" key="2">
    <source>
        <dbReference type="EMBL" id="WIA14122.1"/>
    </source>
</evidence>
<keyword evidence="1" id="KW-0732">Signal</keyword>
<name>A0ABY8TY96_TETOB</name>
<dbReference type="Pfam" id="PF17963">
    <property type="entry name" value="Big_9"/>
    <property type="match status" value="3"/>
</dbReference>
<accession>A0ABY8TY96</accession>
<feature type="signal peptide" evidence="1">
    <location>
        <begin position="1"/>
        <end position="42"/>
    </location>
</feature>
<keyword evidence="3" id="KW-1185">Reference proteome</keyword>
<evidence type="ECO:0000256" key="1">
    <source>
        <dbReference type="SAM" id="SignalP"/>
    </source>
</evidence>
<reference evidence="2 3" key="1">
    <citation type="submission" date="2023-05" db="EMBL/GenBank/DDBJ databases">
        <title>A 100% complete, gapless, phased diploid assembly of the Scenedesmus obliquus UTEX 3031 genome.</title>
        <authorList>
            <person name="Biondi T.C."/>
            <person name="Hanschen E.R."/>
            <person name="Kwon T."/>
            <person name="Eng W."/>
            <person name="Kruse C.P.S."/>
            <person name="Koehler S.I."/>
            <person name="Kunde Y."/>
            <person name="Gleasner C.D."/>
            <person name="You Mak K.T."/>
            <person name="Polle J."/>
            <person name="Hovde B.T."/>
            <person name="Starkenburg S.R."/>
        </authorList>
    </citation>
    <scope>NUCLEOTIDE SEQUENCE [LARGE SCALE GENOMIC DNA]</scope>
    <source>
        <strain evidence="2 3">DOE0152z</strain>
    </source>
</reference>
<sequence length="580" mass="61341">MSKQATGHTMCSSAASQLAAMKLMRAACLGLLLALGSSCCAAQQQSTAESAEDVTTLAVTMQAPAFSLTDDKYILELAPGASYTFILKVLQNDRGSSLKVVGIKTMNAMTGTVYVPPNNNRVIAYRVSRYSGSRITERFSYEVADASGASTKTANVEVTIAPSGTTPARGAKADTFSITGSPGQILSRQLDVLANDGDKSQLTVLNPVTPLPAGATLKGVVQPAADGKSYMYTVPNYAGVAYVDSFRYRVRDLASGAVTAARVDVSVGTTSTPGEPVSAGHDKFLFFLKYGNAGKTWNLPVLTNDKGSGLVVTSVLDKSSGFRGTISIADSGKSITYELPEAYDGTPLIERFKYVVKNRAGQTAQASVTVHITPEALSANPDVFNLKLDAAGNLAPTILDPLKNDTGFIAIARLIATDLKVGDLVWNNATDYFTYTVTGYKGPSFSWRINCTIFDQNGNSDSTTSRVFVDASLAPAPVTPIDLKDDAYSNTVPAGTLLFFNLRVLENDTPDSLKLIGVEQIGATKGSIDVEASKKLLVYQLDSKGLTAGTTFTDRFSYSAVNGSSPTIYKADLTMAITIT</sequence>